<evidence type="ECO:0008006" key="4">
    <source>
        <dbReference type="Google" id="ProtNLM"/>
    </source>
</evidence>
<dbReference type="AlphaFoldDB" id="A0A918D9Y7"/>
<proteinExistence type="predicted"/>
<keyword evidence="3" id="KW-1185">Reference proteome</keyword>
<feature type="region of interest" description="Disordered" evidence="1">
    <location>
        <begin position="1"/>
        <end position="26"/>
    </location>
</feature>
<evidence type="ECO:0000313" key="3">
    <source>
        <dbReference type="Proteomes" id="UP000600365"/>
    </source>
</evidence>
<dbReference type="EMBL" id="BMMM01000021">
    <property type="protein sequence ID" value="GGN88513.1"/>
    <property type="molecule type" value="Genomic_DNA"/>
</dbReference>
<dbReference type="SUPFAM" id="SSF53098">
    <property type="entry name" value="Ribonuclease H-like"/>
    <property type="match status" value="1"/>
</dbReference>
<dbReference type="Proteomes" id="UP000600365">
    <property type="component" value="Unassembled WGS sequence"/>
</dbReference>
<gene>
    <name evidence="2" type="ORF">GCM10011579_082340</name>
</gene>
<sequence length="87" mass="9350">MSSTRGHLTEDDAGPPAEFPGPCSRSRADRDFVASAPNLCLVADFTHVAAWTGTDYVMDTFTRRIVGWSASMSKETQLALAALDMGL</sequence>
<evidence type="ECO:0000313" key="2">
    <source>
        <dbReference type="EMBL" id="GGN88513.1"/>
    </source>
</evidence>
<name>A0A918D9Y7_9ACTN</name>
<reference evidence="2 3" key="1">
    <citation type="journal article" date="2014" name="Int. J. Syst. Evol. Microbiol.">
        <title>Complete genome sequence of Corynebacterium casei LMG S-19264T (=DSM 44701T), isolated from a smear-ripened cheese.</title>
        <authorList>
            <consortium name="US DOE Joint Genome Institute (JGI-PGF)"/>
            <person name="Walter F."/>
            <person name="Albersmeier A."/>
            <person name="Kalinowski J."/>
            <person name="Ruckert C."/>
        </authorList>
    </citation>
    <scope>NUCLEOTIDE SEQUENCE [LARGE SCALE GENOMIC DNA]</scope>
    <source>
        <strain evidence="2 3">CGMCC 4.7111</strain>
    </source>
</reference>
<evidence type="ECO:0000256" key="1">
    <source>
        <dbReference type="SAM" id="MobiDB-lite"/>
    </source>
</evidence>
<comment type="caution">
    <text evidence="2">The sequence shown here is derived from an EMBL/GenBank/DDBJ whole genome shotgun (WGS) entry which is preliminary data.</text>
</comment>
<accession>A0A918D9Y7</accession>
<organism evidence="2 3">
    <name type="scientific">Streptomyces albiflavescens</name>
    <dbReference type="NCBI Taxonomy" id="1623582"/>
    <lineage>
        <taxon>Bacteria</taxon>
        <taxon>Bacillati</taxon>
        <taxon>Actinomycetota</taxon>
        <taxon>Actinomycetes</taxon>
        <taxon>Kitasatosporales</taxon>
        <taxon>Streptomycetaceae</taxon>
        <taxon>Streptomyces</taxon>
    </lineage>
</organism>
<protein>
    <recommendedName>
        <fullName evidence="4">Transposase</fullName>
    </recommendedName>
</protein>
<dbReference type="InterPro" id="IPR012337">
    <property type="entry name" value="RNaseH-like_sf"/>
</dbReference>